<keyword evidence="1 9" id="KW-0963">Cytoplasm</keyword>
<comment type="function">
    <text evidence="8 9">Functions in complex with FlhC as a master transcriptional regulator that regulates transcription of several flagellar and non-flagellar operons by binding to their promoter region. Activates expression of class 2 flagellar genes, including fliA, which is a flagellum-specific sigma factor that turns on the class 3 genes. Also regulates genes whose products function in a variety of physiological pathways.</text>
</comment>
<evidence type="ECO:0000313" key="10">
    <source>
        <dbReference type="EMBL" id="VWB72876.1"/>
    </source>
</evidence>
<comment type="subunit">
    <text evidence="9">Homodimer; disulfide-linked. Forms a heterohexamer composed of two FlhC and four FlhD subunits. Each FlhC binds a FlhD dimer, forming a heterotrimer, and a hexamer assembles by dimerization of two heterotrimers.</text>
</comment>
<sequence>MQSNYDIPTEIRELNMSYLLLAQRMLREDRDAGMFRLGISAEVADILGTLTIAQVVKVANINQLLCRFRMDDRTFLSALADKGRSEVHQNRHAAILMAGQPAEQL</sequence>
<evidence type="ECO:0000256" key="4">
    <source>
        <dbReference type="ARBA" id="ARBA00023125"/>
    </source>
</evidence>
<dbReference type="InterPro" id="IPR036194">
    <property type="entry name" value="FlhD_sf"/>
</dbReference>
<dbReference type="InterPro" id="IPR023559">
    <property type="entry name" value="Flagellar_FlhD"/>
</dbReference>
<accession>A0A6P2LYZ5</accession>
<evidence type="ECO:0000256" key="9">
    <source>
        <dbReference type="HAMAP-Rule" id="MF_00725"/>
    </source>
</evidence>
<dbReference type="GO" id="GO:0045893">
    <property type="term" value="P:positive regulation of DNA-templated transcription"/>
    <property type="evidence" value="ECO:0007669"/>
    <property type="project" value="InterPro"/>
</dbReference>
<evidence type="ECO:0000256" key="3">
    <source>
        <dbReference type="ARBA" id="ARBA00023015"/>
    </source>
</evidence>
<comment type="subcellular location">
    <subcellularLocation>
        <location evidence="9">Cytoplasm</location>
    </subcellularLocation>
</comment>
<evidence type="ECO:0000256" key="5">
    <source>
        <dbReference type="ARBA" id="ARBA00023157"/>
    </source>
</evidence>
<name>A0A6P2LYZ5_9BURK</name>
<gene>
    <name evidence="9" type="primary">flhD</name>
    <name evidence="10" type="ORF">BLA13014_03318</name>
</gene>
<organism evidence="10 11">
    <name type="scientific">Burkholderia aenigmatica</name>
    <dbReference type="NCBI Taxonomy" id="2015348"/>
    <lineage>
        <taxon>Bacteria</taxon>
        <taxon>Pseudomonadati</taxon>
        <taxon>Pseudomonadota</taxon>
        <taxon>Betaproteobacteria</taxon>
        <taxon>Burkholderiales</taxon>
        <taxon>Burkholderiaceae</taxon>
        <taxon>Burkholderia</taxon>
        <taxon>Burkholderia cepacia complex</taxon>
    </lineage>
</organism>
<comment type="similarity">
    <text evidence="9">Belongs to the FlhD family.</text>
</comment>
<feature type="disulfide bond" description="Interchain" evidence="9">
    <location>
        <position position="66"/>
    </location>
</feature>
<comment type="domain">
    <text evidence="9">The C-terminal region contains a putative helix-turn-helix (HTH) motif, suggesting that this region may bind DNA.</text>
</comment>
<keyword evidence="5 9" id="KW-1015">Disulfide bond</keyword>
<dbReference type="NCBIfam" id="NF002783">
    <property type="entry name" value="PRK02909.1-1"/>
    <property type="match status" value="1"/>
</dbReference>
<reference evidence="10 11" key="1">
    <citation type="submission" date="2019-09" db="EMBL/GenBank/DDBJ databases">
        <authorList>
            <person name="Depoorter E."/>
        </authorList>
    </citation>
    <scope>NUCLEOTIDE SEQUENCE [LARGE SCALE GENOMIC DNA]</scope>
    <source>
        <strain evidence="10">LMG 13014</strain>
    </source>
</reference>
<evidence type="ECO:0000256" key="1">
    <source>
        <dbReference type="ARBA" id="ARBA00022490"/>
    </source>
</evidence>
<evidence type="ECO:0000256" key="6">
    <source>
        <dbReference type="ARBA" id="ARBA00023159"/>
    </source>
</evidence>
<dbReference type="GO" id="GO:0044780">
    <property type="term" value="P:bacterial-type flagellum assembly"/>
    <property type="evidence" value="ECO:0007669"/>
    <property type="project" value="InterPro"/>
</dbReference>
<proteinExistence type="inferred from homology"/>
<dbReference type="RefSeq" id="WP_025496193.1">
    <property type="nucleotide sequence ID" value="NZ_CABVQC010000021.1"/>
</dbReference>
<dbReference type="GO" id="GO:0005737">
    <property type="term" value="C:cytoplasm"/>
    <property type="evidence" value="ECO:0007669"/>
    <property type="project" value="UniProtKB-SubCell"/>
</dbReference>
<dbReference type="EMBL" id="CABVQC010000021">
    <property type="protein sequence ID" value="VWB72876.1"/>
    <property type="molecule type" value="Genomic_DNA"/>
</dbReference>
<dbReference type="AlphaFoldDB" id="A0A6P2LYZ5"/>
<keyword evidence="4 9" id="KW-0238">DNA-binding</keyword>
<evidence type="ECO:0000256" key="8">
    <source>
        <dbReference type="ARBA" id="ARBA00025431"/>
    </source>
</evidence>
<dbReference type="Proteomes" id="UP000494261">
    <property type="component" value="Unassembled WGS sequence"/>
</dbReference>
<dbReference type="GeneID" id="99664959"/>
<dbReference type="GO" id="GO:1902208">
    <property type="term" value="P:regulation of bacterial-type flagellum assembly"/>
    <property type="evidence" value="ECO:0007669"/>
    <property type="project" value="UniProtKB-UniRule"/>
</dbReference>
<evidence type="ECO:0000313" key="11">
    <source>
        <dbReference type="Proteomes" id="UP000494261"/>
    </source>
</evidence>
<dbReference type="SUPFAM" id="SSF63592">
    <property type="entry name" value="Flagellar transcriptional activator FlhD"/>
    <property type="match status" value="1"/>
</dbReference>
<evidence type="ECO:0000256" key="7">
    <source>
        <dbReference type="ARBA" id="ARBA00023163"/>
    </source>
</evidence>
<keyword evidence="6 9" id="KW-0010">Activator</keyword>
<dbReference type="GO" id="GO:0003677">
    <property type="term" value="F:DNA binding"/>
    <property type="evidence" value="ECO:0007669"/>
    <property type="project" value="UniProtKB-UniRule"/>
</dbReference>
<dbReference type="Gene3D" id="1.10.4000.10">
    <property type="entry name" value="Flagellar transcriptional activator FlhD"/>
    <property type="match status" value="1"/>
</dbReference>
<evidence type="ECO:0000256" key="2">
    <source>
        <dbReference type="ARBA" id="ARBA00022795"/>
    </source>
</evidence>
<dbReference type="HAMAP" id="MF_00725">
    <property type="entry name" value="FlhD"/>
    <property type="match status" value="1"/>
</dbReference>
<keyword evidence="3 9" id="KW-0805">Transcription regulation</keyword>
<keyword evidence="2 9" id="KW-1005">Bacterial flagellum biogenesis</keyword>
<keyword evidence="7 9" id="KW-0804">Transcription</keyword>
<protein>
    <recommendedName>
        <fullName evidence="9">Flagellar transcriptional regulator FlhD</fullName>
    </recommendedName>
</protein>
<dbReference type="Pfam" id="PF05247">
    <property type="entry name" value="FlhD"/>
    <property type="match status" value="1"/>
</dbReference>